<evidence type="ECO:0000256" key="1">
    <source>
        <dbReference type="SAM" id="MobiDB-lite"/>
    </source>
</evidence>
<dbReference type="PROSITE" id="PS51664">
    <property type="entry name" value="YCAO"/>
    <property type="match status" value="1"/>
</dbReference>
<organism evidence="3 4">
    <name type="scientific">Actinomyces oris</name>
    <dbReference type="NCBI Taxonomy" id="544580"/>
    <lineage>
        <taxon>Bacteria</taxon>
        <taxon>Bacillati</taxon>
        <taxon>Actinomycetota</taxon>
        <taxon>Actinomycetes</taxon>
        <taxon>Actinomycetales</taxon>
        <taxon>Actinomycetaceae</taxon>
        <taxon>Actinomyces</taxon>
    </lineage>
</organism>
<sequence>MYRSALVEGVAPSLARAASLESPFGLVSRSTELPQAAGEPVFAIWTGLLGDPSEALRSQRTWNHRAEAGNFDGAGGAIDADRARHIAIVETMERYSSCSWTEEELVWDTPAGLGEAAIGPERWPACSATELADPDCGLIAPDPRVPLRWVRGWSLTRGREVFVPAVLTYLNFPVRTPSEQFVNPISTGTAAHSDLREAVLGGLLEVIERDSIALTWLQRLRLPAVAVDPSTLGEVAAEYHRVGTSTELKTHLFDATTDYGVPTLYAVQTSQVDPELAQVVAATCDIDPQRALAKIYRELASLRIALRSHARGPRAQEIKGQDLTVVGGALADAELSMRHVFDFLLEGERPVHALDEIGTLTVSRSGVGGSDSPDGAGGSAGPDPLEQVVANLERAGAEAIVVDITTDEARQVGMHVIKALIPEAMPLSFSHHARYLATPRLYQAPRAMGLTVHDEAGINPVRQPFA</sequence>
<accession>A0A1Q8WL82</accession>
<name>A0A1Q8WL82_9ACTO</name>
<dbReference type="InterPro" id="IPR003776">
    <property type="entry name" value="YcaO-like_dom"/>
</dbReference>
<evidence type="ECO:0000313" key="3">
    <source>
        <dbReference type="EMBL" id="OLO67552.1"/>
    </source>
</evidence>
<feature type="domain" description="YcaO" evidence="2">
    <location>
        <begin position="75"/>
        <end position="466"/>
    </location>
</feature>
<reference evidence="3 4" key="1">
    <citation type="submission" date="2016-12" db="EMBL/GenBank/DDBJ databases">
        <title>Genomic comparison of strains in the 'Actinomyces naeslundii' group.</title>
        <authorList>
            <person name="Mughal S.R."/>
            <person name="Do T."/>
            <person name="Gilbert S.C."/>
            <person name="Witherden E.A."/>
            <person name="Didelot X."/>
            <person name="Beighton D."/>
        </authorList>
    </citation>
    <scope>NUCLEOTIDE SEQUENCE [LARGE SCALE GENOMIC DNA]</scope>
    <source>
        <strain evidence="3 4">WE8B-23</strain>
    </source>
</reference>
<protein>
    <recommendedName>
        <fullName evidence="2">YcaO domain-containing protein</fullName>
    </recommendedName>
</protein>
<dbReference type="EMBL" id="MSKS01000037">
    <property type="protein sequence ID" value="OLO67552.1"/>
    <property type="molecule type" value="Genomic_DNA"/>
</dbReference>
<dbReference type="Pfam" id="PF02624">
    <property type="entry name" value="YcaO"/>
    <property type="match status" value="1"/>
</dbReference>
<gene>
    <name evidence="3" type="ORF">BKH20_10265</name>
</gene>
<dbReference type="Proteomes" id="UP000185963">
    <property type="component" value="Unassembled WGS sequence"/>
</dbReference>
<dbReference type="RefSeq" id="WP_075390982.1">
    <property type="nucleotide sequence ID" value="NZ_MSKS01000037.1"/>
</dbReference>
<proteinExistence type="predicted"/>
<dbReference type="InterPro" id="IPR027624">
    <property type="entry name" value="TOMM_cyclo_SagD"/>
</dbReference>
<dbReference type="OrthoDB" id="2379922at2"/>
<dbReference type="NCBIfam" id="TIGR03604">
    <property type="entry name" value="TOMM_cyclo_SagD"/>
    <property type="match status" value="1"/>
</dbReference>
<dbReference type="Gene3D" id="3.30.40.250">
    <property type="match status" value="1"/>
</dbReference>
<evidence type="ECO:0000259" key="2">
    <source>
        <dbReference type="PROSITE" id="PS51664"/>
    </source>
</evidence>
<dbReference type="Gene3D" id="3.30.1330.230">
    <property type="match status" value="1"/>
</dbReference>
<dbReference type="PANTHER" id="PTHR37809:SF1">
    <property type="entry name" value="RIBOSOMAL PROTEIN S12 METHYLTHIOTRANSFERASE ACCESSORY FACTOR YCAO"/>
    <property type="match status" value="1"/>
</dbReference>
<dbReference type="Gene3D" id="3.30.160.660">
    <property type="match status" value="1"/>
</dbReference>
<comment type="caution">
    <text evidence="3">The sequence shown here is derived from an EMBL/GenBank/DDBJ whole genome shotgun (WGS) entry which is preliminary data.</text>
</comment>
<dbReference type="PANTHER" id="PTHR37809">
    <property type="entry name" value="RIBOSOMAL PROTEIN S12 METHYLTHIOTRANSFERASE ACCESSORY FACTOR YCAO"/>
    <property type="match status" value="1"/>
</dbReference>
<dbReference type="AlphaFoldDB" id="A0A1Q8WL82"/>
<evidence type="ECO:0000313" key="4">
    <source>
        <dbReference type="Proteomes" id="UP000185963"/>
    </source>
</evidence>
<feature type="region of interest" description="Disordered" evidence="1">
    <location>
        <begin position="362"/>
        <end position="384"/>
    </location>
</feature>